<evidence type="ECO:0000256" key="1">
    <source>
        <dbReference type="ARBA" id="ARBA00022448"/>
    </source>
</evidence>
<dbReference type="PATRIC" id="fig|1423751.3.peg.1613"/>
<dbReference type="GO" id="GO:0016887">
    <property type="term" value="F:ATP hydrolysis activity"/>
    <property type="evidence" value="ECO:0007669"/>
    <property type="project" value="InterPro"/>
</dbReference>
<protein>
    <submittedName>
        <fullName evidence="9">Phosphonate ABC transporter, ATP-binding protein</fullName>
    </submittedName>
</protein>
<dbReference type="PROSITE" id="PS00211">
    <property type="entry name" value="ABC_TRANSPORTER_1"/>
    <property type="match status" value="1"/>
</dbReference>
<reference evidence="10 12" key="2">
    <citation type="journal article" date="2015" name="Genome Announc.">
        <title>Expanding the biotechnology potential of lactobacilli through comparative genomics of 213 strains and associated genera.</title>
        <authorList>
            <person name="Sun Z."/>
            <person name="Harris H.M."/>
            <person name="McCann A."/>
            <person name="Guo C."/>
            <person name="Argimon S."/>
            <person name="Zhang W."/>
            <person name="Yang X."/>
            <person name="Jeffery I.B."/>
            <person name="Cooney J.C."/>
            <person name="Kagawa T.F."/>
            <person name="Liu W."/>
            <person name="Song Y."/>
            <person name="Salvetti E."/>
            <person name="Wrobel A."/>
            <person name="Rasinkangas P."/>
            <person name="Parkhill J."/>
            <person name="Rea M.C."/>
            <person name="O'Sullivan O."/>
            <person name="Ritari J."/>
            <person name="Douillard F.P."/>
            <person name="Paul Ross R."/>
            <person name="Yang R."/>
            <person name="Briner A.E."/>
            <person name="Felis G.E."/>
            <person name="de Vos W.M."/>
            <person name="Barrangou R."/>
            <person name="Klaenhammer T.R."/>
            <person name="Caufield P.W."/>
            <person name="Cui Y."/>
            <person name="Zhang H."/>
            <person name="O'Toole P.W."/>
        </authorList>
    </citation>
    <scope>NUCLEOTIDE SEQUENCE [LARGE SCALE GENOMIC DNA]</scope>
    <source>
        <strain evidence="10 12">DSM 23908</strain>
    </source>
</reference>
<dbReference type="InterPro" id="IPR027417">
    <property type="entry name" value="P-loop_NTPase"/>
</dbReference>
<dbReference type="InterPro" id="IPR050086">
    <property type="entry name" value="MetN_ABC_transporter-like"/>
</dbReference>
<evidence type="ECO:0000259" key="8">
    <source>
        <dbReference type="PROSITE" id="PS50893"/>
    </source>
</evidence>
<dbReference type="EMBL" id="AYZO01000055">
    <property type="protein sequence ID" value="KRN09079.1"/>
    <property type="molecule type" value="Genomic_DNA"/>
</dbReference>
<dbReference type="PANTHER" id="PTHR43166:SF6">
    <property type="entry name" value="PHOSPHONATES IMPORT ATP-BINDING PROTEIN PHNC"/>
    <property type="match status" value="1"/>
</dbReference>
<dbReference type="RefSeq" id="WP_008472751.1">
    <property type="nucleotide sequence ID" value="NZ_AYZO01000055.1"/>
</dbReference>
<dbReference type="InterPro" id="IPR003593">
    <property type="entry name" value="AAA+_ATPase"/>
</dbReference>
<dbReference type="Proteomes" id="UP000009326">
    <property type="component" value="Unassembled WGS sequence"/>
</dbReference>
<dbReference type="NCBIfam" id="TIGR02315">
    <property type="entry name" value="ABC_phnC"/>
    <property type="match status" value="1"/>
</dbReference>
<dbReference type="EMBL" id="CAKC01000037">
    <property type="protein sequence ID" value="CCI86719.1"/>
    <property type="molecule type" value="Genomic_DNA"/>
</dbReference>
<dbReference type="CDD" id="cd03256">
    <property type="entry name" value="ABC_PhnC_transporter"/>
    <property type="match status" value="1"/>
</dbReference>
<evidence type="ECO:0000256" key="4">
    <source>
        <dbReference type="ARBA" id="ARBA00022840"/>
    </source>
</evidence>
<dbReference type="AlphaFoldDB" id="I7KNG6"/>
<sequence>MADSVKPIIELKHTSKVYDNGTVGLKDINLTINQGEFVVIVGLSGAGKSTLLRSINRLHDITEGDILIDGKSITKAKGKNLRLIRRDIGMIFQSFNLVKRSSVLRNVLTGRVAYYPTWKTTFNLFTKEDKQKAYEALQQVGLAEKVYARADELSGGQQQRVAIARVLAQNPKIILADEPTASLDPRTSERVLNDLRMLNEKYGMTVVANLHSVELAKEFGNRVIGIRAGEVVYDGKMSETPESVFTDIYNGGNGSEDEDE</sequence>
<reference evidence="9 11" key="1">
    <citation type="submission" date="2012-06" db="EMBL/GenBank/DDBJ databases">
        <title>Draft genome sequence of Lactobacillus gigeriorum CRBIP 24.85T, isolated from chicken crop.</title>
        <authorList>
            <person name="Cousin S."/>
            <person name="Ma L."/>
            <person name="Creno S."/>
            <person name="Clermont D."/>
            <person name="Loux V."/>
            <person name="Bizet C."/>
            <person name="Bouchier C."/>
        </authorList>
    </citation>
    <scope>NUCLEOTIDE SEQUENCE [LARGE SCALE GENOMIC DNA]</scope>
    <source>
        <strain evidence="11">CRBIP 24.85T</strain>
        <strain evidence="9">Type strain: CRBIP 24.85</strain>
    </source>
</reference>
<proteinExistence type="predicted"/>
<dbReference type="InterPro" id="IPR012693">
    <property type="entry name" value="ABC_transpr_PhnC"/>
</dbReference>
<evidence type="ECO:0000256" key="2">
    <source>
        <dbReference type="ARBA" id="ARBA00022475"/>
    </source>
</evidence>
<feature type="domain" description="ABC transporter" evidence="8">
    <location>
        <begin position="9"/>
        <end position="253"/>
    </location>
</feature>
<organism evidence="9 11">
    <name type="scientific">Lactobacillus gigeriorum DSM 23908 = CRBIP 24.85</name>
    <dbReference type="NCBI Taxonomy" id="1423751"/>
    <lineage>
        <taxon>Bacteria</taxon>
        <taxon>Bacillati</taxon>
        <taxon>Bacillota</taxon>
        <taxon>Bacilli</taxon>
        <taxon>Lactobacillales</taxon>
        <taxon>Lactobacillaceae</taxon>
        <taxon>Lactobacillus</taxon>
    </lineage>
</organism>
<evidence type="ECO:0000313" key="11">
    <source>
        <dbReference type="Proteomes" id="UP000009326"/>
    </source>
</evidence>
<evidence type="ECO:0000256" key="3">
    <source>
        <dbReference type="ARBA" id="ARBA00022741"/>
    </source>
</evidence>
<name>I7KNG6_9LACO</name>
<keyword evidence="5" id="KW-0918">Phosphonate transport</keyword>
<dbReference type="PANTHER" id="PTHR43166">
    <property type="entry name" value="AMINO ACID IMPORT ATP-BINDING PROTEIN"/>
    <property type="match status" value="1"/>
</dbReference>
<dbReference type="SUPFAM" id="SSF52540">
    <property type="entry name" value="P-loop containing nucleoside triphosphate hydrolases"/>
    <property type="match status" value="1"/>
</dbReference>
<evidence type="ECO:0000313" key="10">
    <source>
        <dbReference type="EMBL" id="KRN09079.1"/>
    </source>
</evidence>
<evidence type="ECO:0000256" key="7">
    <source>
        <dbReference type="ARBA" id="ARBA00023136"/>
    </source>
</evidence>
<dbReference type="PROSITE" id="PS50893">
    <property type="entry name" value="ABC_TRANSPORTER_2"/>
    <property type="match status" value="1"/>
</dbReference>
<keyword evidence="12" id="KW-1185">Reference proteome</keyword>
<dbReference type="InterPro" id="IPR003439">
    <property type="entry name" value="ABC_transporter-like_ATP-bd"/>
</dbReference>
<dbReference type="Pfam" id="PF00005">
    <property type="entry name" value="ABC_tran"/>
    <property type="match status" value="1"/>
</dbReference>
<dbReference type="SMART" id="SM00382">
    <property type="entry name" value="AAA"/>
    <property type="match status" value="1"/>
</dbReference>
<accession>I7KNG6</accession>
<dbReference type="InterPro" id="IPR017871">
    <property type="entry name" value="ABC_transporter-like_CS"/>
</dbReference>
<dbReference type="OrthoDB" id="9802264at2"/>
<keyword evidence="7" id="KW-0472">Membrane</keyword>
<keyword evidence="4 9" id="KW-0067">ATP-binding</keyword>
<evidence type="ECO:0000313" key="12">
    <source>
        <dbReference type="Proteomes" id="UP000051521"/>
    </source>
</evidence>
<evidence type="ECO:0000313" key="9">
    <source>
        <dbReference type="EMBL" id="CCI86719.1"/>
    </source>
</evidence>
<keyword evidence="3" id="KW-0547">Nucleotide-binding</keyword>
<dbReference type="GO" id="GO:0016020">
    <property type="term" value="C:membrane"/>
    <property type="evidence" value="ECO:0007669"/>
    <property type="project" value="InterPro"/>
</dbReference>
<keyword evidence="1" id="KW-0813">Transport</keyword>
<gene>
    <name evidence="9" type="ORF">BN52_05900</name>
    <name evidence="10" type="ORF">FC38_GL001563</name>
</gene>
<keyword evidence="2" id="KW-1003">Cell membrane</keyword>
<keyword evidence="6" id="KW-1278">Translocase</keyword>
<evidence type="ECO:0000256" key="6">
    <source>
        <dbReference type="ARBA" id="ARBA00022967"/>
    </source>
</evidence>
<comment type="caution">
    <text evidence="9">The sequence shown here is derived from an EMBL/GenBank/DDBJ whole genome shotgun (WGS) entry which is preliminary data.</text>
</comment>
<evidence type="ECO:0000256" key="5">
    <source>
        <dbReference type="ARBA" id="ARBA00022885"/>
    </source>
</evidence>
<dbReference type="STRING" id="1423751.FC38_GL001563"/>
<dbReference type="Proteomes" id="UP000051521">
    <property type="component" value="Unassembled WGS sequence"/>
</dbReference>
<dbReference type="Gene3D" id="3.40.50.300">
    <property type="entry name" value="P-loop containing nucleotide triphosphate hydrolases"/>
    <property type="match status" value="1"/>
</dbReference>
<dbReference type="GO" id="GO:0005524">
    <property type="term" value="F:ATP binding"/>
    <property type="evidence" value="ECO:0007669"/>
    <property type="project" value="UniProtKB-KW"/>
</dbReference>
<dbReference type="GO" id="GO:0015416">
    <property type="term" value="F:ABC-type phosphonate transporter activity"/>
    <property type="evidence" value="ECO:0007669"/>
    <property type="project" value="InterPro"/>
</dbReference>